<evidence type="ECO:0000313" key="4">
    <source>
        <dbReference type="Proteomes" id="UP000886700"/>
    </source>
</evidence>
<protein>
    <submittedName>
        <fullName evidence="5">Tumor necrosis factor ligand superfamily member 9 isoform X2</fullName>
    </submittedName>
</protein>
<dbReference type="PANTHER" id="PTHR15153:SF0">
    <property type="entry name" value="TUMOR NECROSIS FACTOR LIGAND SUPERFAMILY MEMBER 9"/>
    <property type="match status" value="1"/>
</dbReference>
<evidence type="ECO:0000313" key="5">
    <source>
        <dbReference type="RefSeq" id="XP_021089334.1"/>
    </source>
</evidence>
<organism evidence="4 5">
    <name type="scientific">Mesocricetus auratus</name>
    <name type="common">Golden hamster</name>
    <dbReference type="NCBI Taxonomy" id="10036"/>
    <lineage>
        <taxon>Eukaryota</taxon>
        <taxon>Metazoa</taxon>
        <taxon>Chordata</taxon>
        <taxon>Craniata</taxon>
        <taxon>Vertebrata</taxon>
        <taxon>Euteleostomi</taxon>
        <taxon>Mammalia</taxon>
        <taxon>Eutheria</taxon>
        <taxon>Euarchontoglires</taxon>
        <taxon>Glires</taxon>
        <taxon>Rodentia</taxon>
        <taxon>Myomorpha</taxon>
        <taxon>Muroidea</taxon>
        <taxon>Cricetidae</taxon>
        <taxon>Cricetinae</taxon>
        <taxon>Mesocricetus</taxon>
    </lineage>
</organism>
<dbReference type="Gene3D" id="2.60.120.40">
    <property type="match status" value="1"/>
</dbReference>
<sequence>MAMDQSTPNAEDAADAGHPSGTALPAVATLLAETVRPADAENPEDAAYPRVNLRDPEAVWLPARHSRSRCRLLYWGSLVFANLQAKNEASLQPNRTLHWHSQEGAGSSNPYQGLKFNRSQKKLTVKTAGLYYVTLQLKLSPVLKNTDHKVQGRVSLALQLAPPIEGLDNSGLTVHLFPWSMEANLVEGSWSHLIPLQAGHCLSVKLSAYMDGAQEAYRDWQLSQTDITSFALFLVQPDTPQGLSATG</sequence>
<dbReference type="AlphaFoldDB" id="A0A3Q0D9Q0"/>
<gene>
    <name evidence="5" type="primary">Tnfsf9</name>
</gene>
<dbReference type="PROSITE" id="PS00251">
    <property type="entry name" value="THD_1"/>
    <property type="match status" value="1"/>
</dbReference>
<feature type="domain" description="THD" evidence="3">
    <location>
        <begin position="79"/>
        <end position="235"/>
    </location>
</feature>
<feature type="region of interest" description="Disordered" evidence="2">
    <location>
        <begin position="1"/>
        <end position="22"/>
    </location>
</feature>
<dbReference type="GO" id="GO:0005886">
    <property type="term" value="C:plasma membrane"/>
    <property type="evidence" value="ECO:0007669"/>
    <property type="project" value="TreeGrafter"/>
</dbReference>
<dbReference type="InterPro" id="IPR008983">
    <property type="entry name" value="Tumour_necrosis_fac-like_dom"/>
</dbReference>
<dbReference type="Proteomes" id="UP000886700">
    <property type="component" value="Unplaced"/>
</dbReference>
<dbReference type="InterPro" id="IPR006052">
    <property type="entry name" value="TNF_dom"/>
</dbReference>
<dbReference type="RefSeq" id="XP_021089334.1">
    <property type="nucleotide sequence ID" value="XM_021233675.2"/>
</dbReference>
<comment type="similarity">
    <text evidence="1">Belongs to the tumor necrosis factor family.</text>
</comment>
<dbReference type="CTD" id="8744"/>
<dbReference type="GeneID" id="101843967"/>
<evidence type="ECO:0000256" key="2">
    <source>
        <dbReference type="SAM" id="MobiDB-lite"/>
    </source>
</evidence>
<evidence type="ECO:0000256" key="1">
    <source>
        <dbReference type="ARBA" id="ARBA00008670"/>
    </source>
</evidence>
<dbReference type="GO" id="GO:0042104">
    <property type="term" value="P:positive regulation of activated T cell proliferation"/>
    <property type="evidence" value="ECO:0007669"/>
    <property type="project" value="TreeGrafter"/>
</dbReference>
<dbReference type="GO" id="GO:0045585">
    <property type="term" value="P:positive regulation of cytotoxic T cell differentiation"/>
    <property type="evidence" value="ECO:0007669"/>
    <property type="project" value="TreeGrafter"/>
</dbReference>
<dbReference type="PANTHER" id="PTHR15153">
    <property type="entry name" value="TUMOR NECROSIS FACTOR LIGAND SUPERFAMILY MEMBER 9"/>
    <property type="match status" value="1"/>
</dbReference>
<name>A0A3Q0D9Q0_MESAU</name>
<dbReference type="PROSITE" id="PS50049">
    <property type="entry name" value="THD_2"/>
    <property type="match status" value="1"/>
</dbReference>
<dbReference type="Pfam" id="PF00229">
    <property type="entry name" value="TNF"/>
    <property type="match status" value="1"/>
</dbReference>
<dbReference type="SUPFAM" id="SSF49842">
    <property type="entry name" value="TNF-like"/>
    <property type="match status" value="1"/>
</dbReference>
<keyword evidence="4" id="KW-1185">Reference proteome</keyword>
<proteinExistence type="inferred from homology"/>
<dbReference type="InterPro" id="IPR021184">
    <property type="entry name" value="TNF_CS"/>
</dbReference>
<dbReference type="KEGG" id="maua:101843967"/>
<accession>A0A3Q0D9Q0</accession>
<dbReference type="GO" id="GO:0005164">
    <property type="term" value="F:tumor necrosis factor receptor binding"/>
    <property type="evidence" value="ECO:0007669"/>
    <property type="project" value="InterPro"/>
</dbReference>
<dbReference type="InterPro" id="IPR042373">
    <property type="entry name" value="TNFSF9"/>
</dbReference>
<reference evidence="5" key="1">
    <citation type="submission" date="2025-08" db="UniProtKB">
        <authorList>
            <consortium name="RefSeq"/>
        </authorList>
    </citation>
    <scope>IDENTIFICATION</scope>
    <source>
        <tissue evidence="5">Liver</tissue>
    </source>
</reference>
<dbReference type="GO" id="GO:0006955">
    <property type="term" value="P:immune response"/>
    <property type="evidence" value="ECO:0007669"/>
    <property type="project" value="InterPro"/>
</dbReference>
<dbReference type="SMART" id="SM00207">
    <property type="entry name" value="TNF"/>
    <property type="match status" value="1"/>
</dbReference>
<evidence type="ECO:0000259" key="3">
    <source>
        <dbReference type="PROSITE" id="PS50049"/>
    </source>
</evidence>